<proteinExistence type="predicted"/>
<keyword evidence="2" id="KW-1185">Reference proteome</keyword>
<accession>A0A545V8L0</accession>
<dbReference type="Proteomes" id="UP000315783">
    <property type="component" value="Unassembled WGS sequence"/>
</dbReference>
<sequence length="52" mass="5661">MMMPSHQSPVTSQTPLSLQACCLTASLLITSSQPVLPDRAASEYQGSLQYEY</sequence>
<protein>
    <submittedName>
        <fullName evidence="1">Uncharacterized protein</fullName>
    </submittedName>
</protein>
<name>A0A545V8L0_9HYPO</name>
<evidence type="ECO:0000313" key="2">
    <source>
        <dbReference type="Proteomes" id="UP000315783"/>
    </source>
</evidence>
<dbReference type="EMBL" id="SPUK01000004">
    <property type="protein sequence ID" value="TQV98067.1"/>
    <property type="molecule type" value="Genomic_DNA"/>
</dbReference>
<evidence type="ECO:0000313" key="1">
    <source>
        <dbReference type="EMBL" id="TQV98067.1"/>
    </source>
</evidence>
<comment type="caution">
    <text evidence="1">The sequence shown here is derived from an EMBL/GenBank/DDBJ whole genome shotgun (WGS) entry which is preliminary data.</text>
</comment>
<reference evidence="1 2" key="1">
    <citation type="journal article" date="2019" name="Appl. Microbiol. Biotechnol.">
        <title>Genome sequence of Isaria javanica and comparative genome analysis insights into family S53 peptidase evolution in fungal entomopathogens.</title>
        <authorList>
            <person name="Lin R."/>
            <person name="Zhang X."/>
            <person name="Xin B."/>
            <person name="Zou M."/>
            <person name="Gao Y."/>
            <person name="Qin F."/>
            <person name="Hu Q."/>
            <person name="Xie B."/>
            <person name="Cheng X."/>
        </authorList>
    </citation>
    <scope>NUCLEOTIDE SEQUENCE [LARGE SCALE GENOMIC DNA]</scope>
    <source>
        <strain evidence="1 2">IJ1G</strain>
    </source>
</reference>
<organism evidence="1 2">
    <name type="scientific">Cordyceps javanica</name>
    <dbReference type="NCBI Taxonomy" id="43265"/>
    <lineage>
        <taxon>Eukaryota</taxon>
        <taxon>Fungi</taxon>
        <taxon>Dikarya</taxon>
        <taxon>Ascomycota</taxon>
        <taxon>Pezizomycotina</taxon>
        <taxon>Sordariomycetes</taxon>
        <taxon>Hypocreomycetidae</taxon>
        <taxon>Hypocreales</taxon>
        <taxon>Cordycipitaceae</taxon>
        <taxon>Cordyceps</taxon>
    </lineage>
</organism>
<dbReference type="AlphaFoldDB" id="A0A545V8L0"/>
<gene>
    <name evidence="1" type="ORF">IF1G_03810</name>
</gene>